<comment type="similarity">
    <text evidence="1">Belongs to the glycosyl hydrolase 2 family.</text>
</comment>
<dbReference type="SUPFAM" id="SSF56988">
    <property type="entry name" value="Anthrax protective antigen"/>
    <property type="match status" value="1"/>
</dbReference>
<evidence type="ECO:0000259" key="4">
    <source>
        <dbReference type="PROSITE" id="PS51820"/>
    </source>
</evidence>
<dbReference type="PANTHER" id="PTHR42732:SF2">
    <property type="entry name" value="BETA-MANNOSIDASE"/>
    <property type="match status" value="1"/>
</dbReference>
<dbReference type="RefSeq" id="WP_406578826.1">
    <property type="nucleotide sequence ID" value="NZ_JBJHQH010000001.1"/>
</dbReference>
<dbReference type="Gene3D" id="3.20.20.80">
    <property type="entry name" value="Glycosidases"/>
    <property type="match status" value="1"/>
</dbReference>
<protein>
    <submittedName>
        <fullName evidence="5">FIMAH domain-containing protein</fullName>
    </submittedName>
</protein>
<dbReference type="Pfam" id="PF02837">
    <property type="entry name" value="Glyco_hydro_2_N"/>
    <property type="match status" value="1"/>
</dbReference>
<name>A0ABW8RCW9_9BACI</name>
<dbReference type="Pfam" id="PF00703">
    <property type="entry name" value="Glyco_hydro_2"/>
    <property type="match status" value="1"/>
</dbReference>
<dbReference type="Proteomes" id="UP001623041">
    <property type="component" value="Unassembled WGS sequence"/>
</dbReference>
<organism evidence="5 6">
    <name type="scientific">Bacillus salipaludis</name>
    <dbReference type="NCBI Taxonomy" id="2547811"/>
    <lineage>
        <taxon>Bacteria</taxon>
        <taxon>Bacillati</taxon>
        <taxon>Bacillota</taxon>
        <taxon>Bacilli</taxon>
        <taxon>Bacillales</taxon>
        <taxon>Bacillaceae</taxon>
        <taxon>Bacillus</taxon>
    </lineage>
</organism>
<evidence type="ECO:0000313" key="5">
    <source>
        <dbReference type="EMBL" id="MFK9090120.1"/>
    </source>
</evidence>
<dbReference type="EMBL" id="JBJHQH010000001">
    <property type="protein sequence ID" value="MFK9090120.1"/>
    <property type="molecule type" value="Genomic_DNA"/>
</dbReference>
<dbReference type="InterPro" id="IPR008964">
    <property type="entry name" value="Invasin/intimin_cell_adhesion"/>
</dbReference>
<dbReference type="InterPro" id="IPR003343">
    <property type="entry name" value="Big_2"/>
</dbReference>
<gene>
    <name evidence="5" type="ORF">ACJEBI_01310</name>
</gene>
<dbReference type="SUPFAM" id="SSF49373">
    <property type="entry name" value="Invasin/intimin cell-adhesion fragments"/>
    <property type="match status" value="1"/>
</dbReference>
<dbReference type="Pfam" id="PF17851">
    <property type="entry name" value="GH43_C2"/>
    <property type="match status" value="1"/>
</dbReference>
<dbReference type="PANTHER" id="PTHR42732">
    <property type="entry name" value="BETA-GALACTOSIDASE"/>
    <property type="match status" value="1"/>
</dbReference>
<dbReference type="Pfam" id="PF02836">
    <property type="entry name" value="Glyco_hydro_2_C"/>
    <property type="match status" value="1"/>
</dbReference>
<feature type="domain" description="PA14" evidence="4">
    <location>
        <begin position="8"/>
        <end position="152"/>
    </location>
</feature>
<dbReference type="Pfam" id="PF07691">
    <property type="entry name" value="PA14"/>
    <property type="match status" value="1"/>
</dbReference>
<evidence type="ECO:0000256" key="2">
    <source>
        <dbReference type="ARBA" id="ARBA00022801"/>
    </source>
</evidence>
<dbReference type="InterPro" id="IPR006104">
    <property type="entry name" value="Glyco_hydro_2_N"/>
</dbReference>
<dbReference type="PROSITE" id="PS51820">
    <property type="entry name" value="PA14"/>
    <property type="match status" value="1"/>
</dbReference>
<dbReference type="Gene3D" id="2.60.120.200">
    <property type="match status" value="1"/>
</dbReference>
<dbReference type="InterPro" id="IPR036156">
    <property type="entry name" value="Beta-gal/glucu_dom_sf"/>
</dbReference>
<evidence type="ECO:0000256" key="3">
    <source>
        <dbReference type="ARBA" id="ARBA00023295"/>
    </source>
</evidence>
<dbReference type="SUPFAM" id="SSF49785">
    <property type="entry name" value="Galactose-binding domain-like"/>
    <property type="match status" value="1"/>
</dbReference>
<dbReference type="SUPFAM" id="SSF51445">
    <property type="entry name" value="(Trans)glycosidases"/>
    <property type="match status" value="1"/>
</dbReference>
<dbReference type="SMART" id="SM00758">
    <property type="entry name" value="PA14"/>
    <property type="match status" value="1"/>
</dbReference>
<dbReference type="InterPro" id="IPR041542">
    <property type="entry name" value="GH43_C2"/>
</dbReference>
<dbReference type="InterPro" id="IPR054470">
    <property type="entry name" value="FIMAH_dom"/>
</dbReference>
<dbReference type="SMART" id="SM00635">
    <property type="entry name" value="BID_2"/>
    <property type="match status" value="1"/>
</dbReference>
<dbReference type="InterPro" id="IPR006102">
    <property type="entry name" value="Ig-like_GH2"/>
</dbReference>
<accession>A0ABW8RCW9</accession>
<dbReference type="Pfam" id="PF02368">
    <property type="entry name" value="Big_2"/>
    <property type="match status" value="1"/>
</dbReference>
<dbReference type="Pfam" id="PF22888">
    <property type="entry name" value="FIMAH"/>
    <property type="match status" value="1"/>
</dbReference>
<dbReference type="Gene3D" id="2.60.40.1080">
    <property type="match status" value="1"/>
</dbReference>
<keyword evidence="2" id="KW-0378">Hydrolase</keyword>
<keyword evidence="6" id="KW-1185">Reference proteome</keyword>
<comment type="caution">
    <text evidence="5">The sequence shown here is derived from an EMBL/GenBank/DDBJ whole genome shotgun (WGS) entry which is preliminary data.</text>
</comment>
<dbReference type="SUPFAM" id="SSF49899">
    <property type="entry name" value="Concanavalin A-like lectins/glucanases"/>
    <property type="match status" value="1"/>
</dbReference>
<dbReference type="Gene3D" id="1.20.1270.90">
    <property type="entry name" value="AF1782-like"/>
    <property type="match status" value="1"/>
</dbReference>
<dbReference type="Gene3D" id="2.60.40.10">
    <property type="entry name" value="Immunoglobulins"/>
    <property type="match status" value="1"/>
</dbReference>
<dbReference type="InterPro" id="IPR008979">
    <property type="entry name" value="Galactose-bd-like_sf"/>
</dbReference>
<dbReference type="InterPro" id="IPR017853">
    <property type="entry name" value="GH"/>
</dbReference>
<dbReference type="Gene3D" id="3.90.182.10">
    <property type="entry name" value="Toxin - Anthrax Protective Antigen,domain 1"/>
    <property type="match status" value="1"/>
</dbReference>
<keyword evidence="3" id="KW-0326">Glycosidase</keyword>
<sequence length="1271" mass="141349">METKSTSSQQNGLKGEFYKSSKAGAFDFGQLMATIAVPNIHFSDLNPILKALTGQEDNVTVRWTGQIQPEYTEDYTFYMVGDNGFRLWVDNKLILDHWVNDWDKPQVSKPISLEAGKKHDIKIEYFEDFGGANLKLEWASKNQKREIVPNESLFLPEGTSYDGPLSAAILEDGKTIEMKFASNLSESKEGAASHFSKIGNKQAISATIKNGDPSTLVLKLEHPITSKDAESLLISYDGKGQIVTEDNTPLSAFSAFVKNNSTYFISSPWADEVTADHVLPEYPRPQLVRKDWMNLNGEWQFEGAAEGDGVPAGRTLDEKILVPFAVESKLSGIERHEDHMWYKRDFTIPKGWSGDRVLLHFGAVDWETNVFVNGEKAGSHKGGYDGFSFDITDQLKAGSNELIVEVKDATSTDQPLGKQRLNPGGIFYTSVSGIWQTVWMEPVAAASISKLDMTPEIDGEYLTLSVTGAGVNGETVEAIALMDGKEVGRVSGSVGEELQLPVPDPRLWSTTDPFLYDLKVRLMNGKDTVDEVSSYFGMREISVGKVDGTLRPLLNGEFVFQMGPLDQGYWPEGLYTAPTDDALKFDIEQAQNLGFNMIRKHAKVEPQRFYYWADKMGMLVWQDMPQQYNTNPSEKMAKQFEHEFEEMMEELHNSPSLVVWTVFNEGWGQYDTERITNWVKQKDPNRLVNNASGWTDKGVGDMIDFHCYVGPCSPAPTDNRIAVLGEYGGLGLFVPGNEWNSNVFNYELQASKEQLTTRYLGLIEKIKKLKEESGLSAAVYTQITDVEIEINGLLSYDRKVEKADFDKLRAAHRELIGVVEAGDLVKVIEKAQDLLNRAKVGNAPGEYPQGAVDAFQKSINDAKVIVDKNALTSKEIMEAIKSLEKAITVFKDSINPPISKGATVDQFDSESLSQAWTVLKQTTDKRWSLTDVPGKLRLKSATGDSYEGSNSLKNIFLRTAPEGDFEITTKVTAPINQNHQQAGLMIWEDEDNYVRFGHVWDTVATKGYSLETAKEEGGKYQKAANMTAHPETETVYLKITKKGDQYTTYYWNQSEWVQAADPITASLENIKIGFYAASTFANDINADFDYFTVQSLTELKEISLHADKTTLYPEESTSLSVTGVMSDGKPANLDKATVIYTSDNENAIKVDENGLVTAIGLGKAKVTATVTMGTIILSDSVEFEVLGLESISQLINEYVAAGSMEQPLAAQLRNSIDQAKHHLDKGDKEQAIKKMTDFLKHLNNKAMEKFITEDAKAKLNAAANGLIKTWK</sequence>
<dbReference type="SUPFAM" id="SSF49303">
    <property type="entry name" value="beta-Galactosidase/glucuronidase domain"/>
    <property type="match status" value="1"/>
</dbReference>
<reference evidence="5 6" key="1">
    <citation type="submission" date="2024-11" db="EMBL/GenBank/DDBJ databases">
        <authorList>
            <person name="Lucas J.A."/>
        </authorList>
    </citation>
    <scope>NUCLEOTIDE SEQUENCE [LARGE SCALE GENOMIC DNA]</scope>
    <source>
        <strain evidence="5 6">Z 5.4</strain>
    </source>
</reference>
<evidence type="ECO:0000256" key="1">
    <source>
        <dbReference type="ARBA" id="ARBA00007401"/>
    </source>
</evidence>
<dbReference type="InterPro" id="IPR013783">
    <property type="entry name" value="Ig-like_fold"/>
</dbReference>
<dbReference type="InterPro" id="IPR013320">
    <property type="entry name" value="ConA-like_dom_sf"/>
</dbReference>
<proteinExistence type="inferred from homology"/>
<evidence type="ECO:0000313" key="6">
    <source>
        <dbReference type="Proteomes" id="UP001623041"/>
    </source>
</evidence>
<dbReference type="InterPro" id="IPR006103">
    <property type="entry name" value="Glyco_hydro_2_cat"/>
</dbReference>
<dbReference type="InterPro" id="IPR051913">
    <property type="entry name" value="GH2_Domain-Containing"/>
</dbReference>
<dbReference type="InterPro" id="IPR037524">
    <property type="entry name" value="PA14/GLEYA"/>
</dbReference>
<dbReference type="Gene3D" id="2.60.120.260">
    <property type="entry name" value="Galactose-binding domain-like"/>
    <property type="match status" value="1"/>
</dbReference>
<dbReference type="InterPro" id="IPR011658">
    <property type="entry name" value="PA14_dom"/>
</dbReference>